<protein>
    <submittedName>
        <fullName evidence="2">Uncharacterized protein DUF3995</fullName>
    </submittedName>
</protein>
<evidence type="ECO:0000313" key="3">
    <source>
        <dbReference type="Proteomes" id="UP000320876"/>
    </source>
</evidence>
<keyword evidence="3" id="KW-1185">Reference proteome</keyword>
<organism evidence="2 3">
    <name type="scientific">Amycolatopsis cihanbeyliensis</name>
    <dbReference type="NCBI Taxonomy" id="1128664"/>
    <lineage>
        <taxon>Bacteria</taxon>
        <taxon>Bacillati</taxon>
        <taxon>Actinomycetota</taxon>
        <taxon>Actinomycetes</taxon>
        <taxon>Pseudonocardiales</taxon>
        <taxon>Pseudonocardiaceae</taxon>
        <taxon>Amycolatopsis</taxon>
    </lineage>
</organism>
<dbReference type="EMBL" id="VFML01000001">
    <property type="protein sequence ID" value="TQJ01770.1"/>
    <property type="molecule type" value="Genomic_DNA"/>
</dbReference>
<feature type="transmembrane region" description="Helical" evidence="1">
    <location>
        <begin position="6"/>
        <end position="30"/>
    </location>
</feature>
<evidence type="ECO:0000256" key="1">
    <source>
        <dbReference type="SAM" id="Phobius"/>
    </source>
</evidence>
<feature type="transmembrane region" description="Helical" evidence="1">
    <location>
        <begin position="119"/>
        <end position="136"/>
    </location>
</feature>
<dbReference type="AlphaFoldDB" id="A0A542DFD3"/>
<feature type="transmembrane region" description="Helical" evidence="1">
    <location>
        <begin position="85"/>
        <end position="107"/>
    </location>
</feature>
<keyword evidence="1" id="KW-0472">Membrane</keyword>
<feature type="transmembrane region" description="Helical" evidence="1">
    <location>
        <begin position="51"/>
        <end position="73"/>
    </location>
</feature>
<dbReference type="Pfam" id="PF13160">
    <property type="entry name" value="DUF3995"/>
    <property type="match status" value="1"/>
</dbReference>
<name>A0A542DFD3_AMYCI</name>
<reference evidence="2 3" key="1">
    <citation type="submission" date="2019-06" db="EMBL/GenBank/DDBJ databases">
        <title>Sequencing the genomes of 1000 actinobacteria strains.</title>
        <authorList>
            <person name="Klenk H.-P."/>
        </authorList>
    </citation>
    <scope>NUCLEOTIDE SEQUENCE [LARGE SCALE GENOMIC DNA]</scope>
    <source>
        <strain evidence="2 3">DSM 45679</strain>
    </source>
</reference>
<comment type="caution">
    <text evidence="2">The sequence shown here is derived from an EMBL/GenBank/DDBJ whole genome shotgun (WGS) entry which is preliminary data.</text>
</comment>
<evidence type="ECO:0000313" key="2">
    <source>
        <dbReference type="EMBL" id="TQJ01770.1"/>
    </source>
</evidence>
<sequence>MVVVGAMTALVLLLVGGLHEVWIFAVWPFASRADFTRVVGGVDEDEAPPAWSTAAVAVLLLAAAYLVAGRAGIVGEIGPPWLHTVGAWGVTAVLLVRGVVGLTVFSRRRDIFGRMDRKVYSPLCVALATGSAVVALS</sequence>
<accession>A0A542DFD3</accession>
<gene>
    <name evidence="2" type="ORF">FB471_1484</name>
</gene>
<proteinExistence type="predicted"/>
<dbReference type="InterPro" id="IPR025058">
    <property type="entry name" value="DUF3995"/>
</dbReference>
<keyword evidence="1" id="KW-0812">Transmembrane</keyword>
<dbReference type="Proteomes" id="UP000320876">
    <property type="component" value="Unassembled WGS sequence"/>
</dbReference>
<keyword evidence="1" id="KW-1133">Transmembrane helix</keyword>